<evidence type="ECO:0000313" key="3">
    <source>
        <dbReference type="Proteomes" id="UP000255505"/>
    </source>
</evidence>
<reference evidence="2 3" key="1">
    <citation type="submission" date="2018-01" db="EMBL/GenBank/DDBJ databases">
        <authorList>
            <person name="Gaut B.S."/>
            <person name="Morton B.R."/>
            <person name="Clegg M.T."/>
            <person name="Duvall M.R."/>
        </authorList>
    </citation>
    <scope>NUCLEOTIDE SEQUENCE [LARGE SCALE GENOMIC DNA]</scope>
    <source>
        <strain evidence="2">Cupriavidus taiwanensis LMG 19425</strain>
        <plasmid evidence="3">Plasmid iii</plasmid>
    </source>
</reference>
<accession>A0A375IT19</accession>
<dbReference type="Proteomes" id="UP000255505">
    <property type="component" value="Plasmid III"/>
</dbReference>
<geneLocation type="plasmid" evidence="2">
    <name>III</name>
</geneLocation>
<evidence type="ECO:0000256" key="1">
    <source>
        <dbReference type="SAM" id="MobiDB-lite"/>
    </source>
</evidence>
<dbReference type="AlphaFoldDB" id="A0A375IT19"/>
<proteinExistence type="predicted"/>
<sequence length="163" mass="17238">MSTARYFLRIRCKIKVFPVPPSPDSRRPPGILVVFARSIKQSIAFIACSAVSVSIQSLMTSSTSDFDGPFKLASANALFSQSGSLSAIFCGDSPPNRFREAKSEGISPKDGSELGTDIVIPYSSDSLAPTPSPQPAKGSSTSYGDSAHPAKNHCRQIAAHLCS</sequence>
<keyword evidence="2" id="KW-0614">Plasmid</keyword>
<organism evidence="2 3">
    <name type="scientific">Cupriavidus taiwanensis</name>
    <dbReference type="NCBI Taxonomy" id="164546"/>
    <lineage>
        <taxon>Bacteria</taxon>
        <taxon>Pseudomonadati</taxon>
        <taxon>Pseudomonadota</taxon>
        <taxon>Betaproteobacteria</taxon>
        <taxon>Burkholderiales</taxon>
        <taxon>Burkholderiaceae</taxon>
        <taxon>Cupriavidus</taxon>
    </lineage>
</organism>
<name>A0A375IT19_9BURK</name>
<protein>
    <submittedName>
        <fullName evidence="2">Uncharacterized protein</fullName>
    </submittedName>
</protein>
<gene>
    <name evidence="2" type="ORF">CT19425_P30120</name>
</gene>
<feature type="region of interest" description="Disordered" evidence="1">
    <location>
        <begin position="122"/>
        <end position="149"/>
    </location>
</feature>
<evidence type="ECO:0000313" key="2">
    <source>
        <dbReference type="EMBL" id="SPK77271.1"/>
    </source>
</evidence>
<dbReference type="EMBL" id="LT991978">
    <property type="protein sequence ID" value="SPK77271.1"/>
    <property type="molecule type" value="Genomic_DNA"/>
</dbReference>